<dbReference type="EMBL" id="MH629685">
    <property type="protein sequence ID" value="AXN58415.1"/>
    <property type="molecule type" value="Genomic_DNA"/>
</dbReference>
<protein>
    <submittedName>
        <fullName evidence="1">Baseplate tail tube cap</fullName>
    </submittedName>
</protein>
<reference evidence="1" key="1">
    <citation type="submission" date="2018-07" db="EMBL/GenBank/DDBJ databases">
        <title>Complete genome sequence of the cyanophage S-PRM1 isolated from Singapore coastal waters.</title>
        <authorList>
            <person name="Chenard C."/>
            <person name="Kolundzija S."/>
            <person name="Lauro F.M."/>
        </authorList>
    </citation>
    <scope>NUCLEOTIDE SEQUENCE [LARGE SCALE GENOMIC DNA]</scope>
</reference>
<proteinExistence type="predicted"/>
<dbReference type="Proteomes" id="UP000259950">
    <property type="component" value="Segment"/>
</dbReference>
<evidence type="ECO:0000313" key="1">
    <source>
        <dbReference type="EMBL" id="AXN58415.1"/>
    </source>
</evidence>
<evidence type="ECO:0000313" key="2">
    <source>
        <dbReference type="Proteomes" id="UP000259950"/>
    </source>
</evidence>
<dbReference type="RefSeq" id="YP_010097842.1">
    <property type="nucleotide sequence ID" value="NC_055761.1"/>
</dbReference>
<keyword evidence="2" id="KW-1185">Reference proteome</keyword>
<accession>A0A346FKB0</accession>
<dbReference type="KEGG" id="vg:65115509"/>
<organism evidence="1">
    <name type="scientific">Synechococcus virus S-PRM1</name>
    <dbReference type="NCBI Taxonomy" id="2100130"/>
    <lineage>
        <taxon>Viruses</taxon>
        <taxon>Duplodnaviria</taxon>
        <taxon>Heunggongvirae</taxon>
        <taxon>Uroviricota</taxon>
        <taxon>Caudoviricetes</taxon>
        <taxon>Pantevenvirales</taxon>
        <taxon>Kyanoviridae</taxon>
        <taxon>Makelovirus</taxon>
        <taxon>Makelovirus prm1</taxon>
    </lineage>
</organism>
<sequence>MAFVYGAYNDKTRSYIAVDLDNINYTLYGASAEQYQQSNDPKGDAVYTEDLQNLNRNQYPSLSNITDAQIAKYFSGENPLGIAEQYRYEGQELLWKNLGSAEKQEYLDGKYGDAWRTFNSENSATLLDDSNYGPGNEAYDLNLNLGFGNDFGKPPELLSGGSGAAPSSVLKYPIDMDLKVQDHMAITVAEYVPAKTLPKINQRTDSGQFVRTRNAQLKETIIIPMPNAMRSADRTNFGGAEMSGVTGELFDPTAQAFLGTEFEGKLSDTLSTIVDAATKAGGGLLEAGRAAAGSGYIKRKFLLQGAAALANTINLNVDVGEVIRRTTGAVENPNFELLFQGPSLRSFTFNIRFTPRSKSEAARVRRIIRVLKRSMSVKRRSSFFEGQGGENLLLGTPNVFRLQYRRGSTTNEEIKGLNKFKTCALTDLEVDYSGASGRWAAYGPDSQPVTTLVIMTFKELVPVYEEDYENSGFAYDDVGF</sequence>
<dbReference type="GeneID" id="65115509"/>
<name>A0A346FKB0_9CAUD</name>